<name>A0ABR3MRK8_9TELE</name>
<organism evidence="2 3">
    <name type="scientific">Cirrhinus molitorella</name>
    <name type="common">mud carp</name>
    <dbReference type="NCBI Taxonomy" id="172907"/>
    <lineage>
        <taxon>Eukaryota</taxon>
        <taxon>Metazoa</taxon>
        <taxon>Chordata</taxon>
        <taxon>Craniata</taxon>
        <taxon>Vertebrata</taxon>
        <taxon>Euteleostomi</taxon>
        <taxon>Actinopterygii</taxon>
        <taxon>Neopterygii</taxon>
        <taxon>Teleostei</taxon>
        <taxon>Ostariophysi</taxon>
        <taxon>Cypriniformes</taxon>
        <taxon>Cyprinidae</taxon>
        <taxon>Labeoninae</taxon>
        <taxon>Labeonini</taxon>
        <taxon>Cirrhinus</taxon>
    </lineage>
</organism>
<feature type="compositionally biased region" description="Basic and acidic residues" evidence="1">
    <location>
        <begin position="1"/>
        <end position="17"/>
    </location>
</feature>
<comment type="caution">
    <text evidence="2">The sequence shown here is derived from an EMBL/GenBank/DDBJ whole genome shotgun (WGS) entry which is preliminary data.</text>
</comment>
<feature type="region of interest" description="Disordered" evidence="1">
    <location>
        <begin position="1"/>
        <end position="112"/>
    </location>
</feature>
<dbReference type="Proteomes" id="UP001558613">
    <property type="component" value="Unassembled WGS sequence"/>
</dbReference>
<proteinExistence type="predicted"/>
<evidence type="ECO:0000256" key="1">
    <source>
        <dbReference type="SAM" id="MobiDB-lite"/>
    </source>
</evidence>
<evidence type="ECO:0000313" key="3">
    <source>
        <dbReference type="Proteomes" id="UP001558613"/>
    </source>
</evidence>
<reference evidence="2 3" key="1">
    <citation type="submission" date="2023-09" db="EMBL/GenBank/DDBJ databases">
        <authorList>
            <person name="Wang M."/>
        </authorList>
    </citation>
    <scope>NUCLEOTIDE SEQUENCE [LARGE SCALE GENOMIC DNA]</scope>
    <source>
        <strain evidence="2">GT-2023</strain>
        <tissue evidence="2">Liver</tissue>
    </source>
</reference>
<keyword evidence="3" id="KW-1185">Reference proteome</keyword>
<protein>
    <submittedName>
        <fullName evidence="2">Uncharacterized protein</fullName>
    </submittedName>
</protein>
<feature type="compositionally biased region" description="Basic and acidic residues" evidence="1">
    <location>
        <begin position="60"/>
        <end position="100"/>
    </location>
</feature>
<dbReference type="EMBL" id="JAYMGO010000010">
    <property type="protein sequence ID" value="KAL1267273.1"/>
    <property type="molecule type" value="Genomic_DNA"/>
</dbReference>
<accession>A0ABR3MRK8</accession>
<evidence type="ECO:0000313" key="2">
    <source>
        <dbReference type="EMBL" id="KAL1267273.1"/>
    </source>
</evidence>
<sequence>MIRRSHEGTRDTPEHSDSPLGAPEEEQARTHRYPLLNSETPKEIKATPEQGTMIHITRPRASDGHERIVTHRQTRDPRRDQGNPEHSDSQPKVPEKEQARTHRHLPPDSETP</sequence>
<gene>
    <name evidence="2" type="ORF">QQF64_002948</name>
</gene>